<protein>
    <submittedName>
        <fullName evidence="1">Uncharacterized protein</fullName>
    </submittedName>
</protein>
<proteinExistence type="predicted"/>
<evidence type="ECO:0000313" key="1">
    <source>
        <dbReference type="EMBL" id="SHG73044.1"/>
    </source>
</evidence>
<dbReference type="AlphaFoldDB" id="A0A1M5M6W7"/>
<dbReference type="Proteomes" id="UP000190675">
    <property type="component" value="Chromosome I"/>
</dbReference>
<reference evidence="1 2" key="1">
    <citation type="submission" date="2016-11" db="EMBL/GenBank/DDBJ databases">
        <authorList>
            <person name="Jaros S."/>
            <person name="Januszkiewicz K."/>
            <person name="Wedrychowicz H."/>
        </authorList>
    </citation>
    <scope>NUCLEOTIDE SEQUENCE [LARGE SCALE GENOMIC DNA]</scope>
    <source>
        <strain evidence="1 2">GAS242</strain>
    </source>
</reference>
<organism evidence="1 2">
    <name type="scientific">Bradyrhizobium erythrophlei</name>
    <dbReference type="NCBI Taxonomy" id="1437360"/>
    <lineage>
        <taxon>Bacteria</taxon>
        <taxon>Pseudomonadati</taxon>
        <taxon>Pseudomonadota</taxon>
        <taxon>Alphaproteobacteria</taxon>
        <taxon>Hyphomicrobiales</taxon>
        <taxon>Nitrobacteraceae</taxon>
        <taxon>Bradyrhizobium</taxon>
    </lineage>
</organism>
<sequence>MFEAKQRTVADIATMFATEDPAFNYFHAELFSCIPPEPQKFSEFISALRIKRAAFPNSHPATAVLGNLASCVPLQSKQVMAVMDDGQLKILAQLSELKLPECNYFALISPVENIDGRTSYAMGIESINFIRSLIALAFGKLPFYTWVADFDFNANGVLAMRGDIVRLPMHGDLFRIVDAALMNEIAERLAVQQADYRKRLQRACNFFDSALGQKDEAFRFSSYWIALEIIVGGKSDAIRSKLSVAYGQQNKSFANENLFFKEIEGIRNNLIHKGDFGLLTSYQERLMQLYFWDIVIHEIGLKPRGLALLFARSGLVAEEKNRVV</sequence>
<gene>
    <name evidence="1" type="ORF">SAMN05444169_3858</name>
</gene>
<dbReference type="EMBL" id="LT670818">
    <property type="protein sequence ID" value="SHG73044.1"/>
    <property type="molecule type" value="Genomic_DNA"/>
</dbReference>
<name>A0A1M5M6W7_9BRAD</name>
<evidence type="ECO:0000313" key="2">
    <source>
        <dbReference type="Proteomes" id="UP000190675"/>
    </source>
</evidence>
<accession>A0A1M5M6W7</accession>
<dbReference type="OrthoDB" id="1491948at2"/>
<dbReference type="RefSeq" id="WP_154073300.1">
    <property type="nucleotide sequence ID" value="NZ_LT670818.1"/>
</dbReference>